<feature type="region of interest" description="Disordered" evidence="1">
    <location>
        <begin position="969"/>
        <end position="1009"/>
    </location>
</feature>
<evidence type="ECO:0000313" key="2">
    <source>
        <dbReference type="EMBL" id="CAL5138127.1"/>
    </source>
</evidence>
<proteinExistence type="predicted"/>
<dbReference type="AlphaFoldDB" id="A0AAV2TRV4"/>
<feature type="compositionally biased region" description="Polar residues" evidence="1">
    <location>
        <begin position="913"/>
        <end position="922"/>
    </location>
</feature>
<feature type="compositionally biased region" description="Basic and acidic residues" evidence="1">
    <location>
        <begin position="1"/>
        <end position="10"/>
    </location>
</feature>
<evidence type="ECO:0000313" key="3">
    <source>
        <dbReference type="Proteomes" id="UP001497525"/>
    </source>
</evidence>
<evidence type="ECO:0000256" key="1">
    <source>
        <dbReference type="SAM" id="MobiDB-lite"/>
    </source>
</evidence>
<feature type="region of interest" description="Disordered" evidence="1">
    <location>
        <begin position="1"/>
        <end position="20"/>
    </location>
</feature>
<feature type="region of interest" description="Disordered" evidence="1">
    <location>
        <begin position="556"/>
        <end position="623"/>
    </location>
</feature>
<protein>
    <submittedName>
        <fullName evidence="2">Uncharacterized protein</fullName>
    </submittedName>
</protein>
<name>A0AAV2TRV4_CALDB</name>
<feature type="compositionally biased region" description="Polar residues" evidence="1">
    <location>
        <begin position="202"/>
        <end position="212"/>
    </location>
</feature>
<dbReference type="Proteomes" id="UP001497525">
    <property type="component" value="Unassembled WGS sequence"/>
</dbReference>
<feature type="compositionally biased region" description="Polar residues" evidence="1">
    <location>
        <begin position="455"/>
        <end position="512"/>
    </location>
</feature>
<dbReference type="EMBL" id="CAXLJL010000478">
    <property type="protein sequence ID" value="CAL5138127.1"/>
    <property type="molecule type" value="Genomic_DNA"/>
</dbReference>
<feature type="region of interest" description="Disordered" evidence="1">
    <location>
        <begin position="198"/>
        <end position="221"/>
    </location>
</feature>
<feature type="compositionally biased region" description="Basic and acidic residues" evidence="1">
    <location>
        <begin position="993"/>
        <end position="1002"/>
    </location>
</feature>
<organism evidence="2 3">
    <name type="scientific">Calicophoron daubneyi</name>
    <name type="common">Rumen fluke</name>
    <name type="synonym">Paramphistomum daubneyi</name>
    <dbReference type="NCBI Taxonomy" id="300641"/>
    <lineage>
        <taxon>Eukaryota</taxon>
        <taxon>Metazoa</taxon>
        <taxon>Spiralia</taxon>
        <taxon>Lophotrochozoa</taxon>
        <taxon>Platyhelminthes</taxon>
        <taxon>Trematoda</taxon>
        <taxon>Digenea</taxon>
        <taxon>Plagiorchiida</taxon>
        <taxon>Pronocephalata</taxon>
        <taxon>Paramphistomoidea</taxon>
        <taxon>Paramphistomidae</taxon>
        <taxon>Calicophoron</taxon>
    </lineage>
</organism>
<gene>
    <name evidence="2" type="ORF">CDAUBV1_LOCUS12744</name>
</gene>
<feature type="region of interest" description="Disordered" evidence="1">
    <location>
        <begin position="128"/>
        <end position="149"/>
    </location>
</feature>
<accession>A0AAV2TRV4</accession>
<feature type="compositionally biased region" description="Basic and acidic residues" evidence="1">
    <location>
        <begin position="731"/>
        <end position="747"/>
    </location>
</feature>
<feature type="region of interest" description="Disordered" evidence="1">
    <location>
        <begin position="455"/>
        <end position="517"/>
    </location>
</feature>
<feature type="compositionally biased region" description="Polar residues" evidence="1">
    <location>
        <begin position="556"/>
        <end position="581"/>
    </location>
</feature>
<comment type="caution">
    <text evidence="2">The sequence shown here is derived from an EMBL/GenBank/DDBJ whole genome shotgun (WGS) entry which is preliminary data.</text>
</comment>
<sequence length="1075" mass="116426">MNRGNNKPEDPPPNLFASRNMLSYSPVDRGTGIDNHHNFLQQNPSESFKLAVEFFNNFASCRPDEGSDRREPTFPPQFRAGQPQMDIRALSQQLISLATPTGPGSFSQSNSLPTKQGMENWNSIGQSATPAANPVAQMNDESRSLHTTPCPVHNSDALSNAHRLASWSKALSAASPSAVAAFQNALAQLALLGLSSPSPTATDAQDGQTSNECAGPLESPSVAFDLSTSHQMEVDQVIQNGGKNHTKSLVEDAQMTSAHSSPPRKSETGSKIIIRQMADADEHFFKALRRLKVDVSPEVQATEGKNVLNLLPTPSELRYGSSAVHIPMATSPAATRSSTSEKRSATELAVEEHFEKSLAAFHASSSTNNRLSGSDSLGIHLAGSTQSSTYTFKPIVNPLIASDFSTSSDVSVSNQRGTKYLVRQFSQQEPIPPSLPTPVCLLGKTYSLPVDNLLTGSRHTTNTNELATSRSDYTQTRAQRGASDRNTTNVKNSCSQSEGNTISLGPDTSPSAAGQDRLRRKFASAAGVCTLLPVNSFKPKKNWLAQYDWRQNKSEQLTCSPTTPNGNQTGGFDSSASSPSPRQVGIDYSERLNISPDSVERKKSHHSSTTNKKGSDPPISPCDSSDVDVDLECTCQVEQEEISSFAAPDSSAKCDAQSADYGTAARQTNAQNLEPAVKAVESDRFRLQPTTLGSSVSKKDQDNLLKVQRLTELPSCFQAWEPPGQSLQSPQERKPNNSQKIFDRTDSEQCPSSADQPTLDCPSQKLSFHLTHDMQVKGDEGFTAENLTDRSISGFQHCDPKARSHWTFSQSSSPSPAYGEGMGTAAVTPVSGTTSGFFTGSTYSLDSSLGQAHQISFDPREVDSGIDLKSSTSTADDHVFTEGKQQALPELPSKVEVPDHSNPAWGLRKRASSEVSPWSTLKRSRSVLNSPLSYSEDQTGNELLSETTRQVGHDPNSMTGRYSLSELASTHLRSSGDSNRPLTPDLQTPQMPRRLEHSHKSSEMSTTQEKITNPFESKFSHYYLPYHSACEHETSSEPSTLAGSPGIKNISRSLSEASTIATLHLKHDKDVFVLR</sequence>
<feature type="region of interest" description="Disordered" evidence="1">
    <location>
        <begin position="720"/>
        <end position="758"/>
    </location>
</feature>
<reference evidence="2" key="1">
    <citation type="submission" date="2024-06" db="EMBL/GenBank/DDBJ databases">
        <authorList>
            <person name="Liu X."/>
            <person name="Lenzi L."/>
            <person name="Haldenby T S."/>
            <person name="Uol C."/>
        </authorList>
    </citation>
    <scope>NUCLEOTIDE SEQUENCE</scope>
</reference>
<feature type="compositionally biased region" description="Polar residues" evidence="1">
    <location>
        <begin position="969"/>
        <end position="990"/>
    </location>
</feature>
<feature type="region of interest" description="Disordered" evidence="1">
    <location>
        <begin position="896"/>
        <end position="922"/>
    </location>
</feature>